<dbReference type="EMBL" id="CP047166">
    <property type="protein sequence ID" value="QRF66762.1"/>
    <property type="molecule type" value="Genomic_DNA"/>
</dbReference>
<protein>
    <recommendedName>
        <fullName evidence="1">DUF218 domain-containing protein</fullName>
    </recommendedName>
</protein>
<dbReference type="InterPro" id="IPR051599">
    <property type="entry name" value="Cell_Envelope_Assoc"/>
</dbReference>
<dbReference type="Proteomes" id="UP000596387">
    <property type="component" value="Chromosome"/>
</dbReference>
<feature type="domain" description="DUF218" evidence="1">
    <location>
        <begin position="38"/>
        <end position="170"/>
    </location>
</feature>
<accession>A0ABX7FBM1</accession>
<dbReference type="CDD" id="cd06259">
    <property type="entry name" value="YdcF-like"/>
    <property type="match status" value="1"/>
</dbReference>
<dbReference type="PANTHER" id="PTHR30336:SF20">
    <property type="entry name" value="DUF218 DOMAIN-CONTAINING PROTEIN"/>
    <property type="match status" value="1"/>
</dbReference>
<dbReference type="Pfam" id="PF02698">
    <property type="entry name" value="DUF218"/>
    <property type="match status" value="1"/>
</dbReference>
<keyword evidence="3" id="KW-1185">Reference proteome</keyword>
<dbReference type="Gene3D" id="3.40.50.620">
    <property type="entry name" value="HUPs"/>
    <property type="match status" value="1"/>
</dbReference>
<dbReference type="RefSeq" id="WP_023849362.1">
    <property type="nucleotide sequence ID" value="NZ_CP047166.1"/>
</dbReference>
<evidence type="ECO:0000313" key="3">
    <source>
        <dbReference type="Proteomes" id="UP000596387"/>
    </source>
</evidence>
<reference evidence="2 3" key="1">
    <citation type="submission" date="2019-12" db="EMBL/GenBank/DDBJ databases">
        <title>Complete Genome Sequence of a Quorum-Sensing Bacterium,Rhodobacteraceae bacterium C31, Isolated from a marine microalgae symbiotic bacteria.</title>
        <authorList>
            <person name="Zhang Y."/>
        </authorList>
    </citation>
    <scope>NUCLEOTIDE SEQUENCE [LARGE SCALE GENOMIC DNA]</scope>
    <source>
        <strain evidence="2 3">C31</strain>
    </source>
</reference>
<evidence type="ECO:0000313" key="2">
    <source>
        <dbReference type="EMBL" id="QRF66762.1"/>
    </source>
</evidence>
<proteinExistence type="predicted"/>
<name>A0ABX7FBM1_9RHOB</name>
<gene>
    <name evidence="2" type="ORF">GQA70_10860</name>
</gene>
<sequence length="210" mass="21963">MILLLLRLSVAYVLLCAVLGFGSAFVVPSCASVTGTRDVALVLGAGIRRDGTLSPDSATRTEAGAELYRRGLVSAVHLSGGGAVGGTTIGETMARHAMDHGVPESALSWEGRSQSTLQNAVFSLPMLPEDATIRVVTEPYHALRGAASFLAAGRPSPVCAAPRGDTGAYDWTRDRLRETAAWGLNILRGSAYAISAALGRTDALPEWVLE</sequence>
<dbReference type="InterPro" id="IPR014729">
    <property type="entry name" value="Rossmann-like_a/b/a_fold"/>
</dbReference>
<organism evidence="2 3">
    <name type="scientific">Ponticoccus alexandrii</name>
    <dbReference type="NCBI Taxonomy" id="1943633"/>
    <lineage>
        <taxon>Bacteria</taxon>
        <taxon>Pseudomonadati</taxon>
        <taxon>Pseudomonadota</taxon>
        <taxon>Alphaproteobacteria</taxon>
        <taxon>Rhodobacterales</taxon>
        <taxon>Roseobacteraceae</taxon>
        <taxon>Ponticoccus</taxon>
    </lineage>
</organism>
<evidence type="ECO:0000259" key="1">
    <source>
        <dbReference type="Pfam" id="PF02698"/>
    </source>
</evidence>
<dbReference type="InterPro" id="IPR003848">
    <property type="entry name" value="DUF218"/>
</dbReference>
<dbReference type="PANTHER" id="PTHR30336">
    <property type="entry name" value="INNER MEMBRANE PROTEIN, PROBABLE PERMEASE"/>
    <property type="match status" value="1"/>
</dbReference>